<feature type="compositionally biased region" description="Low complexity" evidence="1">
    <location>
        <begin position="364"/>
        <end position="438"/>
    </location>
</feature>
<feature type="region of interest" description="Disordered" evidence="1">
    <location>
        <begin position="354"/>
        <end position="438"/>
    </location>
</feature>
<evidence type="ECO:0000256" key="1">
    <source>
        <dbReference type="SAM" id="MobiDB-lite"/>
    </source>
</evidence>
<dbReference type="KEGG" id="glz:GLAREA_05151"/>
<evidence type="ECO:0000256" key="2">
    <source>
        <dbReference type="SAM" id="SignalP"/>
    </source>
</evidence>
<evidence type="ECO:0000313" key="4">
    <source>
        <dbReference type="Proteomes" id="UP000016922"/>
    </source>
</evidence>
<keyword evidence="4" id="KW-1185">Reference proteome</keyword>
<keyword evidence="2" id="KW-0732">Signal</keyword>
<name>S3EC02_GLAL2</name>
<evidence type="ECO:0000313" key="3">
    <source>
        <dbReference type="EMBL" id="EPE35813.1"/>
    </source>
</evidence>
<dbReference type="OrthoDB" id="5327321at2759"/>
<dbReference type="GeneID" id="19464205"/>
<feature type="signal peptide" evidence="2">
    <location>
        <begin position="1"/>
        <end position="26"/>
    </location>
</feature>
<dbReference type="EMBL" id="KE145353">
    <property type="protein sequence ID" value="EPE35813.1"/>
    <property type="molecule type" value="Genomic_DNA"/>
</dbReference>
<protein>
    <submittedName>
        <fullName evidence="3">Uncharacterized protein</fullName>
    </submittedName>
</protein>
<dbReference type="OMA" id="YPDITKC"/>
<sequence>MENFLVLPVVLRRSLLAFAFFGIAGAQMTTGSSGNATSNNTIPAPKRTSVAPLNCCFLVQDTVSEVWWEQYSTRSAVSLVNLTSYTYYVTPMPTTTVTSTKTEVIETNATFYVTVGNGRNPLTLFENSSPGPYQATSRLLGINTTQIVTAGVTIQSPAAYYIYSTVKVITAAPITLDGQLACGTQAIYKPYSITLDHVNSNAESYWGTKVQPSSKIPTSTELLTETGTVNQPGTKSTYTQTQTFTEYSTKFSAFPSGVTTISFDPYVYAPEYAKTGLRGVGETTCDDDEGRSEVRFGFLPEQLLKYMVGVPEISSQYPGLESCFAGGPVIVTQTKCEATAGELQIPGGDLTSSKFITVNPTDGPITSQQSSASTSTTSSPVPVKTSETVTPSTSTSISTKKQPTSISLTPVTETATPTLATPTTQSTSTSVSEPPSQTTAIVIPIPISSTITTTPTTTTATTTSSDGSIASAIASLIGIPPPETPTTTTTTASVSTSITVSSQTPTSRTQGHSRQAR</sequence>
<dbReference type="Proteomes" id="UP000016922">
    <property type="component" value="Unassembled WGS sequence"/>
</dbReference>
<organism evidence="3 4">
    <name type="scientific">Glarea lozoyensis (strain ATCC 20868 / MF5171)</name>
    <dbReference type="NCBI Taxonomy" id="1116229"/>
    <lineage>
        <taxon>Eukaryota</taxon>
        <taxon>Fungi</taxon>
        <taxon>Dikarya</taxon>
        <taxon>Ascomycota</taxon>
        <taxon>Pezizomycotina</taxon>
        <taxon>Leotiomycetes</taxon>
        <taxon>Helotiales</taxon>
        <taxon>Helotiaceae</taxon>
        <taxon>Glarea</taxon>
    </lineage>
</organism>
<reference evidence="3 4" key="1">
    <citation type="journal article" date="2013" name="BMC Genomics">
        <title>Genomics-driven discovery of the pneumocandin biosynthetic gene cluster in the fungus Glarea lozoyensis.</title>
        <authorList>
            <person name="Chen L."/>
            <person name="Yue Q."/>
            <person name="Zhang X."/>
            <person name="Xiang M."/>
            <person name="Wang C."/>
            <person name="Li S."/>
            <person name="Che Y."/>
            <person name="Ortiz-Lopez F.J."/>
            <person name="Bills G.F."/>
            <person name="Liu X."/>
            <person name="An Z."/>
        </authorList>
    </citation>
    <scope>NUCLEOTIDE SEQUENCE [LARGE SCALE GENOMIC DNA]</scope>
    <source>
        <strain evidence="4">ATCC 20868 / MF5171</strain>
    </source>
</reference>
<feature type="compositionally biased region" description="Low complexity" evidence="1">
    <location>
        <begin position="485"/>
        <end position="507"/>
    </location>
</feature>
<dbReference type="HOGENOM" id="CLU_526798_0_0_1"/>
<proteinExistence type="predicted"/>
<feature type="region of interest" description="Disordered" evidence="1">
    <location>
        <begin position="478"/>
        <end position="517"/>
    </location>
</feature>
<dbReference type="eggNOG" id="ENOG502SU3W">
    <property type="taxonomic scope" value="Eukaryota"/>
</dbReference>
<feature type="compositionally biased region" description="Polar residues" evidence="1">
    <location>
        <begin position="508"/>
        <end position="517"/>
    </location>
</feature>
<gene>
    <name evidence="3" type="ORF">GLAREA_05151</name>
</gene>
<feature type="chain" id="PRO_5004520072" evidence="2">
    <location>
        <begin position="27"/>
        <end position="517"/>
    </location>
</feature>
<accession>S3EC02</accession>
<dbReference type="AlphaFoldDB" id="S3EC02"/>
<dbReference type="RefSeq" id="XP_008076631.1">
    <property type="nucleotide sequence ID" value="XM_008078440.1"/>
</dbReference>